<dbReference type="Pfam" id="PF11827">
    <property type="entry name" value="DUF3347"/>
    <property type="match status" value="1"/>
</dbReference>
<dbReference type="Pfam" id="PF25973">
    <property type="entry name" value="BSH_CzcB"/>
    <property type="match status" value="1"/>
</dbReference>
<dbReference type="Pfam" id="PF25954">
    <property type="entry name" value="Beta-barrel_RND_2"/>
    <property type="match status" value="1"/>
</dbReference>
<dbReference type="Gene3D" id="2.40.30.170">
    <property type="match status" value="1"/>
</dbReference>
<feature type="domain" description="CzcB-like barrel-sandwich hybrid" evidence="7">
    <location>
        <begin position="111"/>
        <end position="242"/>
    </location>
</feature>
<dbReference type="InterPro" id="IPR021782">
    <property type="entry name" value="DUF3347"/>
</dbReference>
<dbReference type="EMBL" id="UINC01003748">
    <property type="protein sequence ID" value="SVA08927.1"/>
    <property type="molecule type" value="Genomic_DNA"/>
</dbReference>
<dbReference type="FunFam" id="2.40.30.170:FF:000010">
    <property type="entry name" value="Efflux RND transporter periplasmic adaptor subunit"/>
    <property type="match status" value="1"/>
</dbReference>
<evidence type="ECO:0008006" key="9">
    <source>
        <dbReference type="Google" id="ProtNLM"/>
    </source>
</evidence>
<dbReference type="Gene3D" id="2.40.420.20">
    <property type="match status" value="1"/>
</dbReference>
<dbReference type="AlphaFoldDB" id="A0A381T2J1"/>
<dbReference type="SUPFAM" id="SSF111369">
    <property type="entry name" value="HlyD-like secretion proteins"/>
    <property type="match status" value="1"/>
</dbReference>
<feature type="domain" description="Multidrug resistance protein MdtA-like C-terminal permuted SH3" evidence="6">
    <location>
        <begin position="380"/>
        <end position="438"/>
    </location>
</feature>
<dbReference type="InterPro" id="IPR058792">
    <property type="entry name" value="Beta-barrel_RND_2"/>
</dbReference>
<evidence type="ECO:0000259" key="4">
    <source>
        <dbReference type="Pfam" id="PF19335"/>
    </source>
</evidence>
<name>A0A381T2J1_9ZZZZ</name>
<reference evidence="8" key="1">
    <citation type="submission" date="2018-05" db="EMBL/GenBank/DDBJ databases">
        <authorList>
            <person name="Lanie J.A."/>
            <person name="Ng W.-L."/>
            <person name="Kazmierczak K.M."/>
            <person name="Andrzejewski T.M."/>
            <person name="Davidsen T.M."/>
            <person name="Wayne K.J."/>
            <person name="Tettelin H."/>
            <person name="Glass J.I."/>
            <person name="Rusch D."/>
            <person name="Podicherti R."/>
            <person name="Tsui H.-C.T."/>
            <person name="Winkler M.E."/>
        </authorList>
    </citation>
    <scope>NUCLEOTIDE SEQUENCE</scope>
</reference>
<dbReference type="InterPro" id="IPR058647">
    <property type="entry name" value="BSH_CzcB-like"/>
</dbReference>
<feature type="domain" description="DUF3347" evidence="3">
    <location>
        <begin position="483"/>
        <end position="574"/>
    </location>
</feature>
<organism evidence="8">
    <name type="scientific">marine metagenome</name>
    <dbReference type="NCBI Taxonomy" id="408172"/>
    <lineage>
        <taxon>unclassified sequences</taxon>
        <taxon>metagenomes</taxon>
        <taxon>ecological metagenomes</taxon>
    </lineage>
</organism>
<dbReference type="Pfam" id="PF25967">
    <property type="entry name" value="RND-MFP_C"/>
    <property type="match status" value="1"/>
</dbReference>
<dbReference type="GO" id="GO:0015679">
    <property type="term" value="P:plasma membrane copper ion transport"/>
    <property type="evidence" value="ECO:0007669"/>
    <property type="project" value="TreeGrafter"/>
</dbReference>
<sequence>MLILVAFIIGFLIPSGESKKALASHEKSTEATAWACAMHPNVNLPEPGQCPICFMDLIPLEGNISGLNQNQLSLSESAMKLADIQTVTVGYGIAEMDVQLSGKVEYDESRISNITAWVPGRLERMFVDYTGIRVEKGDHMMELYSPELYAAKEELIQSRKLFKSAESKTGFGKQTLQATLSATREKLRLMGLMENQIKEIEQKSSPSNMTTLYSPMSGIVIEKNGVEGAYVKTGTNIYTIADLTRVWVVLDAYESDLPWLAFGQKASFTTEGIPGKTFEGQVAFIDPIVDSQTRTVNVRLNVMNTKGELKPGMFVHGTVHATIGHGGKAINPELAEKWVCPMHPEIVEEKPGRCAVCEMPLVTSESLGIVHAPDHHYESLLIPASAVLRTGSRAIVYVRLPNPDPTFEGREIILGPRVGDHYIVKSGLEAGEKVVVNGNFKIDSAMQIAAKQSMMNPRINKYKVSKKDKLKVTDEVMEFMEKVLVHYYAIQQSLAGDNLSDTQSSVKGLNQLLQSFQNGHVQLVHEAAFQWKKVYTQMQETTTHHQHWNSIDEVRMAFKNLSQAFLNYENLFGHFSESTAYEVFCPLAFDNSGASWLSQKNEVLNPYFGASMLKCGEVKREFQVTGN</sequence>
<dbReference type="PANTHER" id="PTHR30097">
    <property type="entry name" value="CATION EFFLUX SYSTEM PROTEIN CUSB"/>
    <property type="match status" value="1"/>
</dbReference>
<protein>
    <recommendedName>
        <fullName evidence="9">RND efflux pump membrane fusion protein barrel-sandwich domain-containing protein</fullName>
    </recommendedName>
</protein>
<evidence type="ECO:0000259" key="6">
    <source>
        <dbReference type="Pfam" id="PF25967"/>
    </source>
</evidence>
<dbReference type="InterPro" id="IPR058627">
    <property type="entry name" value="MdtA-like_C"/>
</dbReference>
<evidence type="ECO:0000256" key="1">
    <source>
        <dbReference type="ARBA" id="ARBA00009477"/>
    </source>
</evidence>
<evidence type="ECO:0000256" key="2">
    <source>
        <dbReference type="ARBA" id="ARBA00022448"/>
    </source>
</evidence>
<evidence type="ECO:0000259" key="5">
    <source>
        <dbReference type="Pfam" id="PF25954"/>
    </source>
</evidence>
<dbReference type="InterPro" id="IPR045800">
    <property type="entry name" value="HMBD"/>
</dbReference>
<dbReference type="GO" id="GO:0030288">
    <property type="term" value="C:outer membrane-bounded periplasmic space"/>
    <property type="evidence" value="ECO:0007669"/>
    <property type="project" value="TreeGrafter"/>
</dbReference>
<keyword evidence="2" id="KW-0813">Transport</keyword>
<dbReference type="InterPro" id="IPR051909">
    <property type="entry name" value="MFP_Cation_Efflux"/>
</dbReference>
<evidence type="ECO:0000259" key="3">
    <source>
        <dbReference type="Pfam" id="PF11827"/>
    </source>
</evidence>
<gene>
    <name evidence="8" type="ORF">METZ01_LOCUS61781</name>
</gene>
<dbReference type="GO" id="GO:0060003">
    <property type="term" value="P:copper ion export"/>
    <property type="evidence" value="ECO:0007669"/>
    <property type="project" value="TreeGrafter"/>
</dbReference>
<evidence type="ECO:0000313" key="8">
    <source>
        <dbReference type="EMBL" id="SVA08927.1"/>
    </source>
</evidence>
<dbReference type="PANTHER" id="PTHR30097:SF15">
    <property type="entry name" value="CATION EFFLUX SYSTEM PROTEIN CUSB"/>
    <property type="match status" value="1"/>
</dbReference>
<evidence type="ECO:0000259" key="7">
    <source>
        <dbReference type="Pfam" id="PF25973"/>
    </source>
</evidence>
<proteinExistence type="inferred from homology"/>
<feature type="domain" description="CusB-like beta-barrel" evidence="5">
    <location>
        <begin position="245"/>
        <end position="319"/>
    </location>
</feature>
<dbReference type="Pfam" id="PF19335">
    <property type="entry name" value="HMBD"/>
    <property type="match status" value="2"/>
</dbReference>
<dbReference type="GO" id="GO:0046914">
    <property type="term" value="F:transition metal ion binding"/>
    <property type="evidence" value="ECO:0007669"/>
    <property type="project" value="TreeGrafter"/>
</dbReference>
<feature type="domain" description="Heavy metal binding" evidence="4">
    <location>
        <begin position="34"/>
        <end position="59"/>
    </location>
</feature>
<comment type="similarity">
    <text evidence="1">Belongs to the membrane fusion protein (MFP) (TC 8.A.1) family.</text>
</comment>
<accession>A0A381T2J1</accession>
<feature type="domain" description="Heavy metal binding" evidence="4">
    <location>
        <begin position="337"/>
        <end position="362"/>
    </location>
</feature>